<proteinExistence type="predicted"/>
<reference evidence="2" key="1">
    <citation type="submission" date="2014-11" db="EMBL/GenBank/DDBJ databases">
        <authorList>
            <person name="Malar M.C."/>
            <person name="Sen D."/>
            <person name="Tripathy S."/>
        </authorList>
    </citation>
    <scope>NUCLEOTIDE SEQUENCE</scope>
    <source>
        <strain evidence="2">BDU141951</strain>
    </source>
</reference>
<comment type="caution">
    <text evidence="2">The sequence shown here is derived from an EMBL/GenBank/DDBJ whole genome shotgun (WGS) entry which is preliminary data.</text>
</comment>
<reference evidence="2" key="3">
    <citation type="submission" date="2020-02" db="EMBL/GenBank/DDBJ databases">
        <authorList>
            <person name="Sarangi A.N."/>
            <person name="Ghosh S."/>
            <person name="Mukherjee M."/>
            <person name="Tripathy S."/>
        </authorList>
    </citation>
    <scope>NUCLEOTIDE SEQUENCE</scope>
    <source>
        <strain evidence="2">BDU141951</strain>
    </source>
</reference>
<organism evidence="2">
    <name type="scientific">Lyngbya confervoides BDU141951</name>
    <dbReference type="NCBI Taxonomy" id="1574623"/>
    <lineage>
        <taxon>Bacteria</taxon>
        <taxon>Bacillati</taxon>
        <taxon>Cyanobacteriota</taxon>
        <taxon>Cyanophyceae</taxon>
        <taxon>Oscillatoriophycideae</taxon>
        <taxon>Oscillatoriales</taxon>
        <taxon>Microcoleaceae</taxon>
        <taxon>Lyngbya</taxon>
    </lineage>
</organism>
<name>A0A0C1YE08_9CYAN</name>
<feature type="compositionally biased region" description="Basic residues" evidence="1">
    <location>
        <begin position="307"/>
        <end position="318"/>
    </location>
</feature>
<feature type="region of interest" description="Disordered" evidence="1">
    <location>
        <begin position="266"/>
        <end position="318"/>
    </location>
</feature>
<evidence type="ECO:0000313" key="2">
    <source>
        <dbReference type="EMBL" id="NEV65916.1"/>
    </source>
</evidence>
<evidence type="ECO:0000256" key="1">
    <source>
        <dbReference type="SAM" id="MobiDB-lite"/>
    </source>
</evidence>
<reference evidence="2" key="2">
    <citation type="journal article" date="2015" name="Genome Announc.">
        <title>Draft Genome Sequence of Filamentous Marine Cyanobacterium Lyngbya confervoides Strain BDU141951.</title>
        <authorList>
            <person name="Chandrababunaidu M.M."/>
            <person name="Sen D."/>
            <person name="Tripathy S."/>
        </authorList>
    </citation>
    <scope>NUCLEOTIDE SEQUENCE</scope>
    <source>
        <strain evidence="2">BDU141951</strain>
    </source>
</reference>
<sequence length="318" mass="35478">MTHNYSPPVAQLLSYEAVKPVRLPDWPDYVSEFGFTAEHVPALLELMKDTALAAYDPDNPPPLPDYIDLETAWCAPIHAWRSLYQLRSLDIFGAHTIDLLQSELDEWVGEEFIDMIEAWGPPVIEPVTQLIEANLATENRILPLIEGLYKVPEKFSESRDQVVSILMQLLETYATNQVDNNSFLAIGLLRLKATEAAELLEQAYAAGQIDEFITATWPGAQVELGLKSESDFTEEELTPALPPEMQRMRDMIDVLQRMDKPNAFETGLPVDPSAFPDSRPPGFDDLLAGKKSATPEAKPGFGTPAASKKKKKGKKKKR</sequence>
<accession>A0A0C1YE08</accession>
<dbReference type="EMBL" id="JTHE02000002">
    <property type="protein sequence ID" value="NEV65916.1"/>
    <property type="molecule type" value="Genomic_DNA"/>
</dbReference>
<protein>
    <submittedName>
        <fullName evidence="2">Uncharacterized protein</fullName>
    </submittedName>
</protein>
<gene>
    <name evidence="2" type="ORF">QQ91_002170</name>
</gene>
<dbReference type="AlphaFoldDB" id="A0A0C1YE08"/>